<evidence type="ECO:0000259" key="6">
    <source>
        <dbReference type="Pfam" id="PF06813"/>
    </source>
</evidence>
<feature type="transmembrane region" description="Helical" evidence="5">
    <location>
        <begin position="531"/>
        <end position="550"/>
    </location>
</feature>
<evidence type="ECO:0000256" key="2">
    <source>
        <dbReference type="ARBA" id="ARBA00022692"/>
    </source>
</evidence>
<name>A0A5B6WF84_9ROSI</name>
<evidence type="ECO:0000313" key="9">
    <source>
        <dbReference type="Proteomes" id="UP000325315"/>
    </source>
</evidence>
<organism evidence="8 9">
    <name type="scientific">Gossypium australe</name>
    <dbReference type="NCBI Taxonomy" id="47621"/>
    <lineage>
        <taxon>Eukaryota</taxon>
        <taxon>Viridiplantae</taxon>
        <taxon>Streptophyta</taxon>
        <taxon>Embryophyta</taxon>
        <taxon>Tracheophyta</taxon>
        <taxon>Spermatophyta</taxon>
        <taxon>Magnoliopsida</taxon>
        <taxon>eudicotyledons</taxon>
        <taxon>Gunneridae</taxon>
        <taxon>Pentapetalae</taxon>
        <taxon>rosids</taxon>
        <taxon>malvids</taxon>
        <taxon>Malvales</taxon>
        <taxon>Malvaceae</taxon>
        <taxon>Malvoideae</taxon>
        <taxon>Gossypium</taxon>
    </lineage>
</organism>
<protein>
    <submittedName>
        <fullName evidence="8">Protein NUCLEAR FUSION DEFECTIVE 4-like</fullName>
    </submittedName>
</protein>
<dbReference type="InterPro" id="IPR056555">
    <property type="entry name" value="NFD4_C"/>
</dbReference>
<dbReference type="Pfam" id="PF06813">
    <property type="entry name" value="Nodulin-like"/>
    <property type="match status" value="2"/>
</dbReference>
<feature type="transmembrane region" description="Helical" evidence="5">
    <location>
        <begin position="507"/>
        <end position="525"/>
    </location>
</feature>
<accession>A0A5B6WF84</accession>
<keyword evidence="4 5" id="KW-0472">Membrane</keyword>
<dbReference type="InterPro" id="IPR036259">
    <property type="entry name" value="MFS_trans_sf"/>
</dbReference>
<comment type="caution">
    <text evidence="8">The sequence shown here is derived from an EMBL/GenBank/DDBJ whole genome shotgun (WGS) entry which is preliminary data.</text>
</comment>
<sequence>MAKLKLKAGSRPPWVGLAAALWVQISAGNATNFTLYSSALKSVSGFSQQQLTFLGVANDIGESVGLLPGIACNRFPPWTVLLVGVFACFLGYGVIWLDVSQTIHPLPYWVWRDKGMHFLYKSVFFPPPPFSVFPAFFSENLSRFSTSNCSPWRLPRAFWITRTIQTIISLCVFYKQFTDIPSSSLEHFQTCNYVSHQMLWIALVVASNSNAWFSTAVLVTNMRNFPLSRGTVAGILKGYSGISAAVYTVLYSLLLEQSASKLLLFLTLGIPVICLAMMYFVRPCTPPSGEDSSVHVHFVFTQAASVLLAIYLLTVTIIYDKVSLSDAVSYVLLAIVFLFLLSPLGIPIKMTLVRANAETITPLAGSTEHLAEGEGAPSQSVPLLSPSSSTSKLGSFFESEYASDVETLLAEGEGAVKKKRRPRRGEDFKFREAFIKADFWLLWIVYFLGVGSGVTVLNNLAQIGLAFGVENTTILLSLFSFCNFVGRLGSGALSEHFVRTRTIPRTLWMACMLIVMVIAFVLYGLAFSGTLYVSTALLGICYGFQYNLMVPTASELFGLEHFGIIYSFMLLGNPVGALLFSGLLAGYVYDAEAAKQGSSTCLGPECFRLTFFVLAGICGLGSFLSLILTIRIRPVYQMLYASGSFRLPRDSDH</sequence>
<dbReference type="EMBL" id="SMMG02000003">
    <property type="protein sequence ID" value="KAA3479462.1"/>
    <property type="molecule type" value="Genomic_DNA"/>
</dbReference>
<feature type="transmembrane region" description="Helical" evidence="5">
    <location>
        <begin position="262"/>
        <end position="281"/>
    </location>
</feature>
<dbReference type="AlphaFoldDB" id="A0A5B6WF84"/>
<feature type="transmembrane region" description="Helical" evidence="5">
    <location>
        <begin position="439"/>
        <end position="457"/>
    </location>
</feature>
<feature type="transmembrane region" description="Helical" evidence="5">
    <location>
        <begin position="463"/>
        <end position="486"/>
    </location>
</feature>
<feature type="transmembrane region" description="Helical" evidence="5">
    <location>
        <begin position="609"/>
        <end position="630"/>
    </location>
</feature>
<evidence type="ECO:0000256" key="3">
    <source>
        <dbReference type="ARBA" id="ARBA00022989"/>
    </source>
</evidence>
<feature type="domain" description="Nodulin-like" evidence="6">
    <location>
        <begin position="195"/>
        <end position="348"/>
    </location>
</feature>
<dbReference type="SUPFAM" id="SSF103473">
    <property type="entry name" value="MFS general substrate transporter"/>
    <property type="match status" value="1"/>
</dbReference>
<reference evidence="8" key="1">
    <citation type="submission" date="2019-08" db="EMBL/GenBank/DDBJ databases">
        <authorList>
            <person name="Liu F."/>
        </authorList>
    </citation>
    <scope>NUCLEOTIDE SEQUENCE [LARGE SCALE GENOMIC DNA]</scope>
    <source>
        <strain evidence="8">PA1801</strain>
        <tissue evidence="8">Leaf</tissue>
    </source>
</reference>
<dbReference type="Gene3D" id="1.20.1250.20">
    <property type="entry name" value="MFS general substrate transporter like domains"/>
    <property type="match status" value="1"/>
</dbReference>
<keyword evidence="9" id="KW-1185">Reference proteome</keyword>
<feature type="transmembrane region" description="Helical" evidence="5">
    <location>
        <begin position="293"/>
        <end position="315"/>
    </location>
</feature>
<dbReference type="CDD" id="cd17354">
    <property type="entry name" value="MFS_Mch1p_like"/>
    <property type="match status" value="1"/>
</dbReference>
<evidence type="ECO:0000256" key="4">
    <source>
        <dbReference type="ARBA" id="ARBA00023136"/>
    </source>
</evidence>
<proteinExistence type="predicted"/>
<dbReference type="GO" id="GO:0016020">
    <property type="term" value="C:membrane"/>
    <property type="evidence" value="ECO:0007669"/>
    <property type="project" value="UniProtKB-SubCell"/>
</dbReference>
<evidence type="ECO:0000313" key="8">
    <source>
        <dbReference type="EMBL" id="KAA3479462.1"/>
    </source>
</evidence>
<feature type="transmembrane region" description="Helical" evidence="5">
    <location>
        <begin position="231"/>
        <end position="250"/>
    </location>
</feature>
<feature type="transmembrane region" description="Helical" evidence="5">
    <location>
        <begin position="198"/>
        <end position="219"/>
    </location>
</feature>
<feature type="domain" description="NFD4 C-terminal" evidence="7">
    <location>
        <begin position="436"/>
        <end position="636"/>
    </location>
</feature>
<evidence type="ECO:0000256" key="5">
    <source>
        <dbReference type="SAM" id="Phobius"/>
    </source>
</evidence>
<feature type="transmembrane region" description="Helical" evidence="5">
    <location>
        <begin position="562"/>
        <end position="589"/>
    </location>
</feature>
<dbReference type="Pfam" id="PF23262">
    <property type="entry name" value="NFD4_C"/>
    <property type="match status" value="1"/>
</dbReference>
<evidence type="ECO:0000256" key="1">
    <source>
        <dbReference type="ARBA" id="ARBA00004141"/>
    </source>
</evidence>
<feature type="transmembrane region" description="Helical" evidence="5">
    <location>
        <begin position="327"/>
        <end position="346"/>
    </location>
</feature>
<dbReference type="Proteomes" id="UP000325315">
    <property type="component" value="Unassembled WGS sequence"/>
</dbReference>
<gene>
    <name evidence="8" type="ORF">EPI10_019968</name>
</gene>
<evidence type="ECO:0000259" key="7">
    <source>
        <dbReference type="Pfam" id="PF23262"/>
    </source>
</evidence>
<feature type="domain" description="Nodulin-like" evidence="6">
    <location>
        <begin position="13"/>
        <end position="110"/>
    </location>
</feature>
<dbReference type="InterPro" id="IPR010658">
    <property type="entry name" value="Nodulin-like"/>
</dbReference>
<keyword evidence="2 5" id="KW-0812">Transmembrane</keyword>
<dbReference type="PANTHER" id="PTHR21576:SF97">
    <property type="entry name" value="MAJOR FACILITATOR SUPERFAMILY PROTEIN"/>
    <property type="match status" value="1"/>
</dbReference>
<dbReference type="OrthoDB" id="410267at2759"/>
<feature type="transmembrane region" description="Helical" evidence="5">
    <location>
        <begin position="75"/>
        <end position="97"/>
    </location>
</feature>
<comment type="subcellular location">
    <subcellularLocation>
        <location evidence="1">Membrane</location>
        <topology evidence="1">Multi-pass membrane protein</topology>
    </subcellularLocation>
</comment>
<dbReference type="PANTHER" id="PTHR21576">
    <property type="entry name" value="UNCHARACTERIZED NODULIN-LIKE PROTEIN"/>
    <property type="match status" value="1"/>
</dbReference>
<keyword evidence="3 5" id="KW-1133">Transmembrane helix</keyword>